<keyword evidence="1" id="KW-1133">Transmembrane helix</keyword>
<keyword evidence="3" id="KW-1185">Reference proteome</keyword>
<dbReference type="Proteomes" id="UP000621237">
    <property type="component" value="Unassembled WGS sequence"/>
</dbReference>
<dbReference type="Pfam" id="PF09605">
    <property type="entry name" value="Trep_Strep"/>
    <property type="match status" value="1"/>
</dbReference>
<keyword evidence="1" id="KW-0472">Membrane</keyword>
<feature type="transmembrane region" description="Helical" evidence="1">
    <location>
        <begin position="67"/>
        <end position="83"/>
    </location>
</feature>
<feature type="transmembrane region" description="Helical" evidence="1">
    <location>
        <begin position="14"/>
        <end position="35"/>
    </location>
</feature>
<evidence type="ECO:0000313" key="2">
    <source>
        <dbReference type="EMBL" id="MBC5654110.1"/>
    </source>
</evidence>
<keyword evidence="1" id="KW-0812">Transmembrane</keyword>
<proteinExistence type="predicted"/>
<dbReference type="EMBL" id="JACOOV010000008">
    <property type="protein sequence ID" value="MBC5654110.1"/>
    <property type="molecule type" value="Genomic_DNA"/>
</dbReference>
<sequence length="200" mass="21651">MQTNKKKGLTVKDLVTIGIFSALFLVFALVGGIFFAPNPVLTFYMPVGSALLCGPIYLLMMAKVKKRFTATILGVIMCIIWFVTGMHWAMALGYLVMGIVADLVAGAGQYQSKKINSISYILLSLGGTSSYLVFFANPDGWARTMLGNGTEQSYIDTMRATGSIWIMVIMLVGTVISAALSAFVGCKMLKKQFEKAGITK</sequence>
<evidence type="ECO:0000256" key="1">
    <source>
        <dbReference type="SAM" id="Phobius"/>
    </source>
</evidence>
<name>A0ABR7ELR2_9FIRM</name>
<dbReference type="RefSeq" id="WP_117676368.1">
    <property type="nucleotide sequence ID" value="NZ_JACOOV010000008.1"/>
</dbReference>
<feature type="transmembrane region" description="Helical" evidence="1">
    <location>
        <begin position="164"/>
        <end position="186"/>
    </location>
</feature>
<reference evidence="2 3" key="1">
    <citation type="submission" date="2020-08" db="EMBL/GenBank/DDBJ databases">
        <title>Genome public.</title>
        <authorList>
            <person name="Liu C."/>
            <person name="Sun Q."/>
        </authorList>
    </citation>
    <scope>NUCLEOTIDE SEQUENCE [LARGE SCALE GENOMIC DNA]</scope>
    <source>
        <strain evidence="2 3">M16</strain>
    </source>
</reference>
<accession>A0ABR7ELR2</accession>
<feature type="transmembrane region" description="Helical" evidence="1">
    <location>
        <begin position="89"/>
        <end position="106"/>
    </location>
</feature>
<comment type="caution">
    <text evidence="2">The sequence shown here is derived from an EMBL/GenBank/DDBJ whole genome shotgun (WGS) entry which is preliminary data.</text>
</comment>
<dbReference type="InterPro" id="IPR011733">
    <property type="entry name" value="CHP02185_IM"/>
</dbReference>
<dbReference type="NCBIfam" id="TIGR02185">
    <property type="entry name" value="Trep_Strep"/>
    <property type="match status" value="1"/>
</dbReference>
<organism evidence="2 3">
    <name type="scientific">Blautia lenta</name>
    <dbReference type="NCBI Taxonomy" id="2763029"/>
    <lineage>
        <taxon>Bacteria</taxon>
        <taxon>Bacillati</taxon>
        <taxon>Bacillota</taxon>
        <taxon>Clostridia</taxon>
        <taxon>Lachnospirales</taxon>
        <taxon>Lachnospiraceae</taxon>
        <taxon>Blautia</taxon>
    </lineage>
</organism>
<feature type="transmembrane region" description="Helical" evidence="1">
    <location>
        <begin position="41"/>
        <end position="60"/>
    </location>
</feature>
<feature type="transmembrane region" description="Helical" evidence="1">
    <location>
        <begin position="118"/>
        <end position="136"/>
    </location>
</feature>
<evidence type="ECO:0000313" key="3">
    <source>
        <dbReference type="Proteomes" id="UP000621237"/>
    </source>
</evidence>
<protein>
    <submittedName>
        <fullName evidence="2">MptD family putative ECF transporter S component</fullName>
    </submittedName>
</protein>
<gene>
    <name evidence="2" type="ORF">H8R98_06145</name>
</gene>